<dbReference type="PANTHER" id="PTHR46033:SF8">
    <property type="entry name" value="PROTEIN MAINTENANCE OF MERISTEMS-LIKE"/>
    <property type="match status" value="1"/>
</dbReference>
<dbReference type="Pfam" id="PF14380">
    <property type="entry name" value="WAK_assoc"/>
    <property type="match status" value="1"/>
</dbReference>
<dbReference type="InterPro" id="IPR019557">
    <property type="entry name" value="AminoTfrase-like_pln_mobile"/>
</dbReference>
<accession>A0A7J7M8U6</accession>
<feature type="domain" description="Wall-associated receptor kinase C-terminal" evidence="4">
    <location>
        <begin position="147"/>
        <end position="226"/>
    </location>
</feature>
<keyword evidence="2" id="KW-0472">Membrane</keyword>
<dbReference type="PANTHER" id="PTHR46033">
    <property type="entry name" value="PROTEIN MAIN-LIKE 2"/>
    <property type="match status" value="1"/>
</dbReference>
<gene>
    <name evidence="5" type="ORF">GIB67_002961</name>
</gene>
<dbReference type="InterPro" id="IPR044824">
    <property type="entry name" value="MAIN-like"/>
</dbReference>
<evidence type="ECO:0000259" key="3">
    <source>
        <dbReference type="Pfam" id="PF10536"/>
    </source>
</evidence>
<keyword evidence="1" id="KW-0325">Glycoprotein</keyword>
<feature type="transmembrane region" description="Helical" evidence="2">
    <location>
        <begin position="402"/>
        <end position="423"/>
    </location>
</feature>
<feature type="transmembrane region" description="Helical" evidence="2">
    <location>
        <begin position="483"/>
        <end position="512"/>
    </location>
</feature>
<evidence type="ECO:0000313" key="6">
    <source>
        <dbReference type="Proteomes" id="UP000541444"/>
    </source>
</evidence>
<organism evidence="5 6">
    <name type="scientific">Kingdonia uniflora</name>
    <dbReference type="NCBI Taxonomy" id="39325"/>
    <lineage>
        <taxon>Eukaryota</taxon>
        <taxon>Viridiplantae</taxon>
        <taxon>Streptophyta</taxon>
        <taxon>Embryophyta</taxon>
        <taxon>Tracheophyta</taxon>
        <taxon>Spermatophyta</taxon>
        <taxon>Magnoliopsida</taxon>
        <taxon>Ranunculales</taxon>
        <taxon>Circaeasteraceae</taxon>
        <taxon>Kingdonia</taxon>
    </lineage>
</organism>
<keyword evidence="2" id="KW-0812">Transmembrane</keyword>
<evidence type="ECO:0000256" key="2">
    <source>
        <dbReference type="SAM" id="Phobius"/>
    </source>
</evidence>
<dbReference type="Pfam" id="PF10536">
    <property type="entry name" value="PMD"/>
    <property type="match status" value="1"/>
</dbReference>
<dbReference type="InterPro" id="IPR032872">
    <property type="entry name" value="WAK_assoc_C"/>
</dbReference>
<evidence type="ECO:0000313" key="5">
    <source>
        <dbReference type="EMBL" id="KAF6151262.1"/>
    </source>
</evidence>
<dbReference type="Proteomes" id="UP000541444">
    <property type="component" value="Unassembled WGS sequence"/>
</dbReference>
<dbReference type="GO" id="GO:0010073">
    <property type="term" value="P:meristem maintenance"/>
    <property type="evidence" value="ECO:0007669"/>
    <property type="project" value="InterPro"/>
</dbReference>
<reference evidence="5 6" key="1">
    <citation type="journal article" date="2020" name="IScience">
        <title>Genome Sequencing of the Endangered Kingdonia uniflora (Circaeasteraceae, Ranunculales) Reveals Potential Mechanisms of Evolutionary Specialization.</title>
        <authorList>
            <person name="Sun Y."/>
            <person name="Deng T."/>
            <person name="Zhang A."/>
            <person name="Moore M.J."/>
            <person name="Landis J.B."/>
            <person name="Lin N."/>
            <person name="Zhang H."/>
            <person name="Zhang X."/>
            <person name="Huang J."/>
            <person name="Zhang X."/>
            <person name="Sun H."/>
            <person name="Wang H."/>
        </authorList>
    </citation>
    <scope>NUCLEOTIDE SEQUENCE [LARGE SCALE GENOMIC DNA]</scope>
    <source>
        <strain evidence="5">TB1705</strain>
        <tissue evidence="5">Leaf</tissue>
    </source>
</reference>
<name>A0A7J7M8U6_9MAGN</name>
<evidence type="ECO:0000259" key="4">
    <source>
        <dbReference type="Pfam" id="PF14380"/>
    </source>
</evidence>
<dbReference type="EMBL" id="JACGCM010001701">
    <property type="protein sequence ID" value="KAF6151262.1"/>
    <property type="molecule type" value="Genomic_DNA"/>
</dbReference>
<protein>
    <submittedName>
        <fullName evidence="5">Uncharacterized protein</fullName>
    </submittedName>
</protein>
<feature type="domain" description="Aminotransferase-like plant mobile" evidence="3">
    <location>
        <begin position="375"/>
        <end position="569"/>
    </location>
</feature>
<evidence type="ECO:0000256" key="1">
    <source>
        <dbReference type="ARBA" id="ARBA00023180"/>
    </source>
</evidence>
<keyword evidence="2" id="KW-1133">Transmembrane helix</keyword>
<comment type="caution">
    <text evidence="5">The sequence shown here is derived from an EMBL/GenBank/DDBJ whole genome shotgun (WGS) entry which is preliminary data.</text>
</comment>
<proteinExistence type="predicted"/>
<keyword evidence="6" id="KW-1185">Reference proteome</keyword>
<dbReference type="AlphaFoldDB" id="A0A7J7M8U6"/>
<sequence>MILEGLSCIQTNPLDRPPMSKVVDMLEGSLESLQIPPKAFLFSCSGSQHDFSSTIRYFSFFKTTVERRLKEISSGQGTCSTPNQDTDDNPDLAFAGGACPSAFLNDSAVGSYFSPFEYASDTLSFTLFYGCPFIVSYHSGGSYCYYANDTRNSLYLTADSVGSIVPNQNTSQCHGAILIPVRPSSVHLSTDYILRNGFDVTYAGSYQSDCVNCTNSGGSCGYSGNSRWYTSDTNLSIFTVIQQSLIARATITFVLSFEDYIAENTEKAAQFRKDNHISFSECCCWPVACWKEIFKEGFIVMYGGGSSHLVKEHVLLPIKIPITIHVCLSYISTYQGYTIQCGGSLDKVLKWYRWIAMYPTLKKLVDDMGFEEFCSINAGNSDNRLIHVLVERWWPSTHTFHFSYGELVFILLGFVMLTGISFGMGRELPYGERYSKLEEAEKMFLEITSSYIRYGNITLAYLKKRKQPLNPRLHNYDLEMNIVYTRAFIAYMMGNLFFSNGVTSLLAGYLAALTDCDIFGAPGFDWGTPIMAALYRGIDEVSVLRDGKVKKLITGFYALLEFWFFKYCRVGMYLVKVLAINPSKGKSCFSAEHPEGSIGVSPIRSQYALVFRRPVYASDDRATNDPRDMGWFMDMAGPNDQRRRIPIPMMLVPYPCPPTYSTDELWHQNHRLRYAAYEDSRQYDDHTTELEEQLRRMDEII</sequence>